<reference evidence="2" key="1">
    <citation type="journal article" date="2019" name="Int. J. Syst. Evol. Microbiol.">
        <title>The Global Catalogue of Microorganisms (GCM) 10K type strain sequencing project: providing services to taxonomists for standard genome sequencing and annotation.</title>
        <authorList>
            <consortium name="The Broad Institute Genomics Platform"/>
            <consortium name="The Broad Institute Genome Sequencing Center for Infectious Disease"/>
            <person name="Wu L."/>
            <person name="Ma J."/>
        </authorList>
    </citation>
    <scope>NUCLEOTIDE SEQUENCE [LARGE SCALE GENOMIC DNA]</scope>
    <source>
        <strain evidence="2">NBRC 101365</strain>
    </source>
</reference>
<gene>
    <name evidence="1" type="ORF">GCM10007874_50900</name>
</gene>
<dbReference type="Proteomes" id="UP001156882">
    <property type="component" value="Unassembled WGS sequence"/>
</dbReference>
<protein>
    <recommendedName>
        <fullName evidence="3">Lipoprotein</fullName>
    </recommendedName>
</protein>
<dbReference type="RefSeq" id="WP_284315048.1">
    <property type="nucleotide sequence ID" value="NZ_BSPC01000057.1"/>
</dbReference>
<evidence type="ECO:0000313" key="2">
    <source>
        <dbReference type="Proteomes" id="UP001156882"/>
    </source>
</evidence>
<evidence type="ECO:0000313" key="1">
    <source>
        <dbReference type="EMBL" id="GLS22073.1"/>
    </source>
</evidence>
<dbReference type="EMBL" id="BSPC01000057">
    <property type="protein sequence ID" value="GLS22073.1"/>
    <property type="molecule type" value="Genomic_DNA"/>
</dbReference>
<keyword evidence="2" id="KW-1185">Reference proteome</keyword>
<comment type="caution">
    <text evidence="1">The sequence shown here is derived from an EMBL/GenBank/DDBJ whole genome shotgun (WGS) entry which is preliminary data.</text>
</comment>
<sequence>MKVWIGAVVVASLLSGCSPPPAHIVDRDMHIPPIDSLAARQSCLRDGIQDGSPEMDKCIRLTSQLVTAGENCLGSSRRVSMDPATAKAFLACLNRRAPEAAAYQQARYLKTHQG</sequence>
<accession>A0ABQ6CQL2</accession>
<evidence type="ECO:0008006" key="3">
    <source>
        <dbReference type="Google" id="ProtNLM"/>
    </source>
</evidence>
<name>A0ABQ6CQL2_9HYPH</name>
<proteinExistence type="predicted"/>
<dbReference type="PROSITE" id="PS51257">
    <property type="entry name" value="PROKAR_LIPOPROTEIN"/>
    <property type="match status" value="1"/>
</dbReference>
<organism evidence="1 2">
    <name type="scientific">Labrys miyagiensis</name>
    <dbReference type="NCBI Taxonomy" id="346912"/>
    <lineage>
        <taxon>Bacteria</taxon>
        <taxon>Pseudomonadati</taxon>
        <taxon>Pseudomonadota</taxon>
        <taxon>Alphaproteobacteria</taxon>
        <taxon>Hyphomicrobiales</taxon>
        <taxon>Xanthobacteraceae</taxon>
        <taxon>Labrys</taxon>
    </lineage>
</organism>